<proteinExistence type="predicted"/>
<protein>
    <submittedName>
        <fullName evidence="1">Uncharacterized protein</fullName>
    </submittedName>
</protein>
<dbReference type="Proteomes" id="UP001432027">
    <property type="component" value="Unassembled WGS sequence"/>
</dbReference>
<evidence type="ECO:0000313" key="2">
    <source>
        <dbReference type="Proteomes" id="UP001432027"/>
    </source>
</evidence>
<accession>A0AAV5SHC2</accession>
<gene>
    <name evidence="1" type="ORF">PENTCL1PPCAC_4228</name>
</gene>
<feature type="non-terminal residue" evidence="1">
    <location>
        <position position="1"/>
    </location>
</feature>
<reference evidence="1" key="1">
    <citation type="submission" date="2023-10" db="EMBL/GenBank/DDBJ databases">
        <title>Genome assembly of Pristionchus species.</title>
        <authorList>
            <person name="Yoshida K."/>
            <person name="Sommer R.J."/>
        </authorList>
    </citation>
    <scope>NUCLEOTIDE SEQUENCE</scope>
    <source>
        <strain evidence="1">RS0144</strain>
    </source>
</reference>
<comment type="caution">
    <text evidence="1">The sequence shown here is derived from an EMBL/GenBank/DDBJ whole genome shotgun (WGS) entry which is preliminary data.</text>
</comment>
<keyword evidence="2" id="KW-1185">Reference proteome</keyword>
<sequence>GGAGGVHRCLLLTMRIRSLRLDVQPVGVPHGPVDDLVRDGVRILLNTHGRLHPIRLVLHTFG</sequence>
<name>A0AAV5SHC2_9BILA</name>
<dbReference type="EMBL" id="BTSX01000001">
    <property type="protein sequence ID" value="GMS82052.1"/>
    <property type="molecule type" value="Genomic_DNA"/>
</dbReference>
<organism evidence="1 2">
    <name type="scientific">Pristionchus entomophagus</name>
    <dbReference type="NCBI Taxonomy" id="358040"/>
    <lineage>
        <taxon>Eukaryota</taxon>
        <taxon>Metazoa</taxon>
        <taxon>Ecdysozoa</taxon>
        <taxon>Nematoda</taxon>
        <taxon>Chromadorea</taxon>
        <taxon>Rhabditida</taxon>
        <taxon>Rhabditina</taxon>
        <taxon>Diplogasteromorpha</taxon>
        <taxon>Diplogasteroidea</taxon>
        <taxon>Neodiplogasteridae</taxon>
        <taxon>Pristionchus</taxon>
    </lineage>
</organism>
<dbReference type="AlphaFoldDB" id="A0AAV5SHC2"/>
<evidence type="ECO:0000313" key="1">
    <source>
        <dbReference type="EMBL" id="GMS82052.1"/>
    </source>
</evidence>